<dbReference type="AlphaFoldDB" id="A8J9S6"/>
<accession>A8J9S6</accession>
<name>A8J9S6_CHLRE</name>
<dbReference type="Proteomes" id="UP000006906">
    <property type="component" value="Chromosome 4"/>
</dbReference>
<dbReference type="HOGENOM" id="CLU_1621361_0_0_1"/>
<dbReference type="EMBL" id="CM008965">
    <property type="protein sequence ID" value="PNW83945.1"/>
    <property type="molecule type" value="Genomic_DNA"/>
</dbReference>
<dbReference type="GeneID" id="5724244"/>
<gene>
    <name evidence="1" type="ORF">CHLRE_04g214550v5</name>
</gene>
<dbReference type="KEGG" id="cre:CHLRE_04g214550v5"/>
<evidence type="ECO:0000313" key="2">
    <source>
        <dbReference type="Proteomes" id="UP000006906"/>
    </source>
</evidence>
<dbReference type="RefSeq" id="XP_001698703.1">
    <property type="nucleotide sequence ID" value="XM_001698651.3"/>
</dbReference>
<dbReference type="PaxDb" id="3055-EDO99385"/>
<organism evidence="1 2">
    <name type="scientific">Chlamydomonas reinhardtii</name>
    <name type="common">Chlamydomonas smithii</name>
    <dbReference type="NCBI Taxonomy" id="3055"/>
    <lineage>
        <taxon>Eukaryota</taxon>
        <taxon>Viridiplantae</taxon>
        <taxon>Chlorophyta</taxon>
        <taxon>core chlorophytes</taxon>
        <taxon>Chlorophyceae</taxon>
        <taxon>CS clade</taxon>
        <taxon>Chlamydomonadales</taxon>
        <taxon>Chlamydomonadaceae</taxon>
        <taxon>Chlamydomonas</taxon>
    </lineage>
</organism>
<proteinExistence type="predicted"/>
<keyword evidence="2" id="KW-1185">Reference proteome</keyword>
<dbReference type="OrthoDB" id="10547470at2759"/>
<evidence type="ECO:0000313" key="1">
    <source>
        <dbReference type="EMBL" id="PNW83945.1"/>
    </source>
</evidence>
<reference evidence="1 2" key="1">
    <citation type="journal article" date="2007" name="Science">
        <title>The Chlamydomonas genome reveals the evolution of key animal and plant functions.</title>
        <authorList>
            <person name="Merchant S.S."/>
            <person name="Prochnik S.E."/>
            <person name="Vallon O."/>
            <person name="Harris E.H."/>
            <person name="Karpowicz S.J."/>
            <person name="Witman G.B."/>
            <person name="Terry A."/>
            <person name="Salamov A."/>
            <person name="Fritz-Laylin L.K."/>
            <person name="Marechal-Drouard L."/>
            <person name="Marshall W.F."/>
            <person name="Qu L.H."/>
            <person name="Nelson D.R."/>
            <person name="Sanderfoot A.A."/>
            <person name="Spalding M.H."/>
            <person name="Kapitonov V.V."/>
            <person name="Ren Q."/>
            <person name="Ferris P."/>
            <person name="Lindquist E."/>
            <person name="Shapiro H."/>
            <person name="Lucas S.M."/>
            <person name="Grimwood J."/>
            <person name="Schmutz J."/>
            <person name="Cardol P."/>
            <person name="Cerutti H."/>
            <person name="Chanfreau G."/>
            <person name="Chen C.L."/>
            <person name="Cognat V."/>
            <person name="Croft M.T."/>
            <person name="Dent R."/>
            <person name="Dutcher S."/>
            <person name="Fernandez E."/>
            <person name="Fukuzawa H."/>
            <person name="Gonzalez-Ballester D."/>
            <person name="Gonzalez-Halphen D."/>
            <person name="Hallmann A."/>
            <person name="Hanikenne M."/>
            <person name="Hippler M."/>
            <person name="Inwood W."/>
            <person name="Jabbari K."/>
            <person name="Kalanon M."/>
            <person name="Kuras R."/>
            <person name="Lefebvre P.A."/>
            <person name="Lemaire S.D."/>
            <person name="Lobanov A.V."/>
            <person name="Lohr M."/>
            <person name="Manuell A."/>
            <person name="Meier I."/>
            <person name="Mets L."/>
            <person name="Mittag M."/>
            <person name="Mittelmeier T."/>
            <person name="Moroney J.V."/>
            <person name="Moseley J."/>
            <person name="Napoli C."/>
            <person name="Nedelcu A.M."/>
            <person name="Niyogi K."/>
            <person name="Novoselov S.V."/>
            <person name="Paulsen I.T."/>
            <person name="Pazour G."/>
            <person name="Purton S."/>
            <person name="Ral J.P."/>
            <person name="Riano-Pachon D.M."/>
            <person name="Riekhof W."/>
            <person name="Rymarquis L."/>
            <person name="Schroda M."/>
            <person name="Stern D."/>
            <person name="Umen J."/>
            <person name="Willows R."/>
            <person name="Wilson N."/>
            <person name="Zimmer S.L."/>
            <person name="Allmer J."/>
            <person name="Balk J."/>
            <person name="Bisova K."/>
            <person name="Chen C.J."/>
            <person name="Elias M."/>
            <person name="Gendler K."/>
            <person name="Hauser C."/>
            <person name="Lamb M.R."/>
            <person name="Ledford H."/>
            <person name="Long J.C."/>
            <person name="Minagawa J."/>
            <person name="Page M.D."/>
            <person name="Pan J."/>
            <person name="Pootakham W."/>
            <person name="Roje S."/>
            <person name="Rose A."/>
            <person name="Stahlberg E."/>
            <person name="Terauchi A.M."/>
            <person name="Yang P."/>
            <person name="Ball S."/>
            <person name="Bowler C."/>
            <person name="Dieckmann C.L."/>
            <person name="Gladyshev V.N."/>
            <person name="Green P."/>
            <person name="Jorgensen R."/>
            <person name="Mayfield S."/>
            <person name="Mueller-Roeber B."/>
            <person name="Rajamani S."/>
            <person name="Sayre R.T."/>
            <person name="Brokstein P."/>
            <person name="Dubchak I."/>
            <person name="Goodstein D."/>
            <person name="Hornick L."/>
            <person name="Huang Y.W."/>
            <person name="Jhaveri J."/>
            <person name="Luo Y."/>
            <person name="Martinez D."/>
            <person name="Ngau W.C."/>
            <person name="Otillar B."/>
            <person name="Poliakov A."/>
            <person name="Porter A."/>
            <person name="Szajkowski L."/>
            <person name="Werner G."/>
            <person name="Zhou K."/>
            <person name="Grigoriev I.V."/>
            <person name="Rokhsar D.S."/>
            <person name="Grossman A.R."/>
        </authorList>
    </citation>
    <scope>NUCLEOTIDE SEQUENCE [LARGE SCALE GENOMIC DNA]</scope>
    <source>
        <strain evidence="2">CC-503</strain>
    </source>
</reference>
<dbReference type="Gramene" id="PNW83945">
    <property type="protein sequence ID" value="PNW83945"/>
    <property type="gene ID" value="CHLRE_04g214550v5"/>
</dbReference>
<protein>
    <submittedName>
        <fullName evidence="1">Uncharacterized protein</fullName>
    </submittedName>
</protein>
<dbReference type="InParanoid" id="A8J9S6"/>
<sequence>MALSRRPSRTRAERRPRVRSSPLLLLAGAAAALLLLLCASPSVHAEADTISSSTAAAGRTGAWGLLRGGALPAGLASSVVADAASRGGGGVRLLARRLLSPWVARGVSRPICNSPAVLCSSAWSLDGNWVKASYKIAENEPKAAAGGGSGAGRGTFLGAAVSRG</sequence>